<evidence type="ECO:0000313" key="4">
    <source>
        <dbReference type="Proteomes" id="UP000284842"/>
    </source>
</evidence>
<feature type="compositionally biased region" description="Low complexity" evidence="1">
    <location>
        <begin position="84"/>
        <end position="95"/>
    </location>
</feature>
<organism evidence="3 4">
    <name type="scientific">Panaeolus cyanescens</name>
    <dbReference type="NCBI Taxonomy" id="181874"/>
    <lineage>
        <taxon>Eukaryota</taxon>
        <taxon>Fungi</taxon>
        <taxon>Dikarya</taxon>
        <taxon>Basidiomycota</taxon>
        <taxon>Agaricomycotina</taxon>
        <taxon>Agaricomycetes</taxon>
        <taxon>Agaricomycetidae</taxon>
        <taxon>Agaricales</taxon>
        <taxon>Agaricineae</taxon>
        <taxon>Galeropsidaceae</taxon>
        <taxon>Panaeolus</taxon>
    </lineage>
</organism>
<accession>A0A409WL41</accession>
<evidence type="ECO:0000259" key="2">
    <source>
        <dbReference type="Pfam" id="PF16787"/>
    </source>
</evidence>
<dbReference type="InterPro" id="IPR031872">
    <property type="entry name" value="NDC10_II"/>
</dbReference>
<feature type="region of interest" description="Disordered" evidence="1">
    <location>
        <begin position="84"/>
        <end position="116"/>
    </location>
</feature>
<feature type="non-terminal residue" evidence="3">
    <location>
        <position position="1"/>
    </location>
</feature>
<keyword evidence="4" id="KW-1185">Reference proteome</keyword>
<feature type="region of interest" description="Disordered" evidence="1">
    <location>
        <begin position="1014"/>
        <end position="1061"/>
    </location>
</feature>
<dbReference type="AlphaFoldDB" id="A0A409WL41"/>
<dbReference type="Proteomes" id="UP000284842">
    <property type="component" value="Unassembled WGS sequence"/>
</dbReference>
<dbReference type="OrthoDB" id="2675946at2759"/>
<evidence type="ECO:0000256" key="1">
    <source>
        <dbReference type="SAM" id="MobiDB-lite"/>
    </source>
</evidence>
<feature type="region of interest" description="Disordered" evidence="1">
    <location>
        <begin position="1"/>
        <end position="21"/>
    </location>
</feature>
<protein>
    <recommendedName>
        <fullName evidence="2">Ndc10 domain-containing protein</fullName>
    </recommendedName>
</protein>
<dbReference type="Pfam" id="PF16787">
    <property type="entry name" value="NDC10_II"/>
    <property type="match status" value="1"/>
</dbReference>
<feature type="compositionally biased region" description="Basic residues" evidence="1">
    <location>
        <begin position="1041"/>
        <end position="1061"/>
    </location>
</feature>
<dbReference type="InParanoid" id="A0A409WL41"/>
<dbReference type="EMBL" id="NHTK01005428">
    <property type="protein sequence ID" value="PPQ79199.1"/>
    <property type="molecule type" value="Genomic_DNA"/>
</dbReference>
<feature type="domain" description="Ndc10" evidence="2">
    <location>
        <begin position="396"/>
        <end position="670"/>
    </location>
</feature>
<reference evidence="3 4" key="1">
    <citation type="journal article" date="2018" name="Evol. Lett.">
        <title>Horizontal gene cluster transfer increased hallucinogenic mushroom diversity.</title>
        <authorList>
            <person name="Reynolds H.T."/>
            <person name="Vijayakumar V."/>
            <person name="Gluck-Thaler E."/>
            <person name="Korotkin H.B."/>
            <person name="Matheny P.B."/>
            <person name="Slot J.C."/>
        </authorList>
    </citation>
    <scope>NUCLEOTIDE SEQUENCE [LARGE SCALE GENOMIC DNA]</scope>
    <source>
        <strain evidence="3 4">2629</strain>
    </source>
</reference>
<gene>
    <name evidence="3" type="ORF">CVT24_012739</name>
</gene>
<evidence type="ECO:0000313" key="3">
    <source>
        <dbReference type="EMBL" id="PPQ79199.1"/>
    </source>
</evidence>
<sequence length="1061" mass="119822">QPLQSSSPTLPNLNEDDNLKPLHDTEGAFIVSRNVYEEQLKSIRKKETLRNACTELGISAPKSANLERLRRALADYWFNKFPESNPPSKSIPSSSALLNAREENPGPPSNHQREISQDLPVASVDELLIIEPYAIDEGSLIAQYGVTGAAAEELLAYDDDEDGDSDGLDIDETELFLGATSDDESENEYYIEEGVTTTGPSAGESFTDYQKRIRVEETQRAEQNRRAGGIKTQKSMIKAWQEFCAQALQQGQIKDEIIDEHHILLYIRFCSERPKRDRRGRDIPNTFIGASQIKKLYFGALRIRKEQEANDPTLATTRPVTSIRVWDSVKGRMNEALQRVRDGLVPSEDAPDIVANTFLSTITEEQMNDVRKGFLMHRELRSVINGHLCWNAQHASGNRGDDFRALRLAELQPFNFLHPNKETSVPCVLGLQGEEKAGASRGMRTKVNPVYTVFIAHEDPTQCPLGAFAFYHHYIHDVVNIAKALKIDWSLNKSWRAIRVLHSKKSLSTPYHEQSLYNLYVQAFKKAKFPSKIKVHLPRHMLGYQQEKMGVDASITSRMGWTRGETFYDTYAPALPKEAILGAHGFKTHEPYDPVWRRVHVPDQFLHLVCPMAEEIHDSIVNRQNLNGAANYWKMVIDLRPYLFQSGAAIYQLVPESPLFRLPALANTDVQNWMKHEFPNQLALLKASAGDPISTERIQNAELQRILQRQGAQLVAQTEELARLRALLEKVYHRTDVLTPTKAFDIERYNSRFKATASSGVPLFALPMSEPVTPPRGRYRELDNGNNDQDAGIYEVQEGDGSTGLRAFVNASPNASPQSRTDYAEPTDNICGPRERTQVDLVLPPAAAFTDPGGPQLFWPPVLGQKCITWNQIYPLIRQPKLLWDRWRPERTLNQYTLDEIWACWTTGEPVFDSSSNVQTGVKPPLREIESHFTSKMGAGTGWRSGLPEKDRKFWQRFREIPEYIDSSSASRSISPLAVIQELKDLQATDVKLKGCAALAEYVKSLRENNAKTNLKPQILMDQTPAEGAEQSDSLSGEAPKKRKRPITIRRNTASRKKPHL</sequence>
<dbReference type="GO" id="GO:0003677">
    <property type="term" value="F:DNA binding"/>
    <property type="evidence" value="ECO:0007669"/>
    <property type="project" value="InterPro"/>
</dbReference>
<dbReference type="InterPro" id="IPR038279">
    <property type="entry name" value="Ndc10_dom2_sf"/>
</dbReference>
<name>A0A409WL41_9AGAR</name>
<comment type="caution">
    <text evidence="3">The sequence shown here is derived from an EMBL/GenBank/DDBJ whole genome shotgun (WGS) entry which is preliminary data.</text>
</comment>
<dbReference type="Gene3D" id="1.10.443.20">
    <property type="entry name" value="Centromere DNA-binding protein complex CBF3 subunit, domain 2"/>
    <property type="match status" value="1"/>
</dbReference>
<feature type="compositionally biased region" description="Polar residues" evidence="1">
    <location>
        <begin position="1"/>
        <end position="12"/>
    </location>
</feature>
<proteinExistence type="predicted"/>